<dbReference type="Proteomes" id="UP000198949">
    <property type="component" value="Unassembled WGS sequence"/>
</dbReference>
<keyword evidence="7" id="KW-1185">Reference proteome</keyword>
<keyword evidence="4" id="KW-0804">Transcription</keyword>
<feature type="domain" description="HTH lysR-type" evidence="5">
    <location>
        <begin position="3"/>
        <end position="60"/>
    </location>
</feature>
<dbReference type="CDD" id="cd05466">
    <property type="entry name" value="PBP2_LTTR_substrate"/>
    <property type="match status" value="1"/>
</dbReference>
<evidence type="ECO:0000256" key="2">
    <source>
        <dbReference type="ARBA" id="ARBA00023015"/>
    </source>
</evidence>
<protein>
    <submittedName>
        <fullName evidence="6">DNA-binding transcriptional regulator, LysR family</fullName>
    </submittedName>
</protein>
<dbReference type="Pfam" id="PF03466">
    <property type="entry name" value="LysR_substrate"/>
    <property type="match status" value="1"/>
</dbReference>
<dbReference type="PANTHER" id="PTHR30346">
    <property type="entry name" value="TRANSCRIPTIONAL DUAL REGULATOR HCAR-RELATED"/>
    <property type="match status" value="1"/>
</dbReference>
<dbReference type="Pfam" id="PF00126">
    <property type="entry name" value="HTH_1"/>
    <property type="match status" value="1"/>
</dbReference>
<evidence type="ECO:0000256" key="1">
    <source>
        <dbReference type="ARBA" id="ARBA00009437"/>
    </source>
</evidence>
<dbReference type="PANTHER" id="PTHR30346:SF29">
    <property type="entry name" value="LYSR SUBSTRATE-BINDING"/>
    <property type="match status" value="1"/>
</dbReference>
<dbReference type="GO" id="GO:0003700">
    <property type="term" value="F:DNA-binding transcription factor activity"/>
    <property type="evidence" value="ECO:0007669"/>
    <property type="project" value="InterPro"/>
</dbReference>
<keyword evidence="2" id="KW-0805">Transcription regulation</keyword>
<reference evidence="7" key="1">
    <citation type="submission" date="2016-10" db="EMBL/GenBank/DDBJ databases">
        <authorList>
            <person name="Varghese N."/>
            <person name="Submissions S."/>
        </authorList>
    </citation>
    <scope>NUCLEOTIDE SEQUENCE [LARGE SCALE GENOMIC DNA]</scope>
    <source>
        <strain evidence="7">CGMCC 4.3516</strain>
    </source>
</reference>
<proteinExistence type="inferred from homology"/>
<dbReference type="PROSITE" id="PS50931">
    <property type="entry name" value="HTH_LYSR"/>
    <property type="match status" value="1"/>
</dbReference>
<keyword evidence="3 6" id="KW-0238">DNA-binding</keyword>
<evidence type="ECO:0000313" key="6">
    <source>
        <dbReference type="EMBL" id="SDD02924.1"/>
    </source>
</evidence>
<evidence type="ECO:0000256" key="4">
    <source>
        <dbReference type="ARBA" id="ARBA00023163"/>
    </source>
</evidence>
<gene>
    <name evidence="6" type="ORF">SAMN05216270_101451</name>
</gene>
<name>A0A1G6RF42_9ACTN</name>
<dbReference type="GO" id="GO:0032993">
    <property type="term" value="C:protein-DNA complex"/>
    <property type="evidence" value="ECO:0007669"/>
    <property type="project" value="TreeGrafter"/>
</dbReference>
<dbReference type="InterPro" id="IPR005119">
    <property type="entry name" value="LysR_subst-bd"/>
</dbReference>
<sequence length="310" mass="32493">MEMRSQQLLAFLAVAKTRHFTHAAEELGVTQPSLSKQIRTLETELGAPLLTRSRGRIELTDAGQTLLPHARRITAAHAAARADIDDVLAVRAGHLRLGATPSLCSWLIAPLLTRYLEVHPGVTVTLTEDGSGPLTERLTAGDLDLAFTIGDKADATGLTVRPLLSEALVVASAAHLPPLTRQAYIGLAQLREQAFVLPAHGYDLRDLTITTCEAAGFTPRTGVDGGATDAVASLVEAGLGIALLPAMIAAGHPGLRATPLAPPGASRTIALASRRESPLTKAAGSFAAALEAHLTDLHAWGRLPEGMRSV</sequence>
<dbReference type="Gene3D" id="1.10.10.10">
    <property type="entry name" value="Winged helix-like DNA-binding domain superfamily/Winged helix DNA-binding domain"/>
    <property type="match status" value="1"/>
</dbReference>
<dbReference type="AlphaFoldDB" id="A0A1G6RF42"/>
<dbReference type="PRINTS" id="PR00039">
    <property type="entry name" value="HTHLYSR"/>
</dbReference>
<dbReference type="SUPFAM" id="SSF46785">
    <property type="entry name" value="Winged helix' DNA-binding domain"/>
    <property type="match status" value="1"/>
</dbReference>
<dbReference type="Gene3D" id="3.40.190.290">
    <property type="match status" value="1"/>
</dbReference>
<evidence type="ECO:0000256" key="3">
    <source>
        <dbReference type="ARBA" id="ARBA00023125"/>
    </source>
</evidence>
<dbReference type="SUPFAM" id="SSF53850">
    <property type="entry name" value="Periplasmic binding protein-like II"/>
    <property type="match status" value="1"/>
</dbReference>
<dbReference type="InterPro" id="IPR036388">
    <property type="entry name" value="WH-like_DNA-bd_sf"/>
</dbReference>
<dbReference type="FunFam" id="1.10.10.10:FF:000001">
    <property type="entry name" value="LysR family transcriptional regulator"/>
    <property type="match status" value="1"/>
</dbReference>
<dbReference type="STRING" id="58114.SAMN05216270_101451"/>
<dbReference type="InterPro" id="IPR036390">
    <property type="entry name" value="WH_DNA-bd_sf"/>
</dbReference>
<organism evidence="6 7">
    <name type="scientific">Glycomyces harbinensis</name>
    <dbReference type="NCBI Taxonomy" id="58114"/>
    <lineage>
        <taxon>Bacteria</taxon>
        <taxon>Bacillati</taxon>
        <taxon>Actinomycetota</taxon>
        <taxon>Actinomycetes</taxon>
        <taxon>Glycomycetales</taxon>
        <taxon>Glycomycetaceae</taxon>
        <taxon>Glycomyces</taxon>
    </lineage>
</organism>
<comment type="similarity">
    <text evidence="1">Belongs to the LysR transcriptional regulatory family.</text>
</comment>
<dbReference type="InterPro" id="IPR000847">
    <property type="entry name" value="LysR_HTH_N"/>
</dbReference>
<evidence type="ECO:0000259" key="5">
    <source>
        <dbReference type="PROSITE" id="PS50931"/>
    </source>
</evidence>
<dbReference type="GO" id="GO:0003677">
    <property type="term" value="F:DNA binding"/>
    <property type="evidence" value="ECO:0007669"/>
    <property type="project" value="UniProtKB-KW"/>
</dbReference>
<dbReference type="EMBL" id="FNAD01000001">
    <property type="protein sequence ID" value="SDD02924.1"/>
    <property type="molecule type" value="Genomic_DNA"/>
</dbReference>
<evidence type="ECO:0000313" key="7">
    <source>
        <dbReference type="Proteomes" id="UP000198949"/>
    </source>
</evidence>
<accession>A0A1G6RF42</accession>